<dbReference type="InterPro" id="IPR016169">
    <property type="entry name" value="FAD-bd_PCMH_sub2"/>
</dbReference>
<dbReference type="RefSeq" id="WP_244740190.1">
    <property type="nucleotide sequence ID" value="NZ_CP095071.1"/>
</dbReference>
<dbReference type="Gene3D" id="3.30.390.50">
    <property type="entry name" value="CO dehydrogenase flavoprotein, C-terminal domain"/>
    <property type="match status" value="1"/>
</dbReference>
<keyword evidence="3" id="KW-0560">Oxidoreductase</keyword>
<dbReference type="Proteomes" id="UP000831537">
    <property type="component" value="Chromosome"/>
</dbReference>
<keyword evidence="1" id="KW-0285">Flavoprotein</keyword>
<dbReference type="PANTHER" id="PTHR42659">
    <property type="entry name" value="XANTHINE DEHYDROGENASE SUBUNIT C-RELATED"/>
    <property type="match status" value="1"/>
</dbReference>
<dbReference type="InterPro" id="IPR016166">
    <property type="entry name" value="FAD-bd_PCMH"/>
</dbReference>
<evidence type="ECO:0000256" key="2">
    <source>
        <dbReference type="ARBA" id="ARBA00022827"/>
    </source>
</evidence>
<protein>
    <submittedName>
        <fullName evidence="5">FAD binding domain-containing protein</fullName>
    </submittedName>
</protein>
<dbReference type="InterPro" id="IPR005107">
    <property type="entry name" value="CO_DH_flav_C"/>
</dbReference>
<dbReference type="Pfam" id="PF00941">
    <property type="entry name" value="FAD_binding_5"/>
    <property type="match status" value="1"/>
</dbReference>
<evidence type="ECO:0000256" key="3">
    <source>
        <dbReference type="ARBA" id="ARBA00023002"/>
    </source>
</evidence>
<name>A0ABY4GGT6_9BACI</name>
<dbReference type="Pfam" id="PF03450">
    <property type="entry name" value="CO_deh_flav_C"/>
    <property type="match status" value="1"/>
</dbReference>
<accession>A0ABY4GGT6</accession>
<dbReference type="InterPro" id="IPR036318">
    <property type="entry name" value="FAD-bd_PCMH-like_sf"/>
</dbReference>
<dbReference type="InterPro" id="IPR051312">
    <property type="entry name" value="Diverse_Substr_Oxidored"/>
</dbReference>
<feature type="domain" description="FAD-binding PCMH-type" evidence="4">
    <location>
        <begin position="11"/>
        <end position="181"/>
    </location>
</feature>
<organism evidence="5 6">
    <name type="scientific">Gracilibacillus salinarum</name>
    <dbReference type="NCBI Taxonomy" id="2932255"/>
    <lineage>
        <taxon>Bacteria</taxon>
        <taxon>Bacillati</taxon>
        <taxon>Bacillota</taxon>
        <taxon>Bacilli</taxon>
        <taxon>Bacillales</taxon>
        <taxon>Bacillaceae</taxon>
        <taxon>Gracilibacillus</taxon>
    </lineage>
</organism>
<dbReference type="SMART" id="SM01092">
    <property type="entry name" value="CO_deh_flav_C"/>
    <property type="match status" value="1"/>
</dbReference>
<dbReference type="PANTHER" id="PTHR42659:SF2">
    <property type="entry name" value="XANTHINE DEHYDROGENASE SUBUNIT C-RELATED"/>
    <property type="match status" value="1"/>
</dbReference>
<dbReference type="EMBL" id="CP095071">
    <property type="protein sequence ID" value="UOQ83361.1"/>
    <property type="molecule type" value="Genomic_DNA"/>
</dbReference>
<gene>
    <name evidence="5" type="ORF">MUN87_11335</name>
</gene>
<sequence length="293" mass="32479">MGKEIGGETLTEPSVTKVWKPATVEEATMIKNKRKQSAAYIAGGTLLQLQKEQGTPLPSHLIRLDQLTAFSKIQEKEDSVEVGAFVTLAECVHHPLLEGQARLLQEAALAVASPAVRNRGTIGGNIAYGIGDTIPAMLALDCDITWMDEDQKLTTSLWYFLQYARKEEALILSIQIPKQFSSDKRYAFYQKVGRRESFIPSLVTASIVCDKNQRGEIDHIRIAAAGGSSQPVRLENCEAFLIGRSLTNRCLDELHERIVDEFLPASDPFVSKQYKQIVAANLMTAELAKFIEK</sequence>
<proteinExistence type="predicted"/>
<dbReference type="InterPro" id="IPR002346">
    <property type="entry name" value="Mopterin_DH_FAD-bd"/>
</dbReference>
<dbReference type="PROSITE" id="PS51387">
    <property type="entry name" value="FAD_PCMH"/>
    <property type="match status" value="1"/>
</dbReference>
<evidence type="ECO:0000256" key="1">
    <source>
        <dbReference type="ARBA" id="ARBA00022630"/>
    </source>
</evidence>
<keyword evidence="2" id="KW-0274">FAD</keyword>
<dbReference type="SUPFAM" id="SSF56176">
    <property type="entry name" value="FAD-binding/transporter-associated domain-like"/>
    <property type="match status" value="1"/>
</dbReference>
<dbReference type="SUPFAM" id="SSF55447">
    <property type="entry name" value="CO dehydrogenase flavoprotein C-terminal domain-like"/>
    <property type="match status" value="1"/>
</dbReference>
<dbReference type="Gene3D" id="3.30.465.10">
    <property type="match status" value="1"/>
</dbReference>
<reference evidence="5 6" key="1">
    <citation type="submission" date="2022-04" db="EMBL/GenBank/DDBJ databases">
        <title>Gracilibacillus sp. isolated from saltern.</title>
        <authorList>
            <person name="Won M."/>
            <person name="Lee C.-M."/>
            <person name="Woen H.-Y."/>
            <person name="Kwon S.-W."/>
        </authorList>
    </citation>
    <scope>NUCLEOTIDE SEQUENCE [LARGE SCALE GENOMIC DNA]</scope>
    <source>
        <strain evidence="5 6">SSPM10-3</strain>
    </source>
</reference>
<evidence type="ECO:0000313" key="5">
    <source>
        <dbReference type="EMBL" id="UOQ83361.1"/>
    </source>
</evidence>
<evidence type="ECO:0000313" key="6">
    <source>
        <dbReference type="Proteomes" id="UP000831537"/>
    </source>
</evidence>
<keyword evidence="6" id="KW-1185">Reference proteome</keyword>
<evidence type="ECO:0000259" key="4">
    <source>
        <dbReference type="PROSITE" id="PS51387"/>
    </source>
</evidence>
<dbReference type="InterPro" id="IPR036683">
    <property type="entry name" value="CO_DH_flav_C_dom_sf"/>
</dbReference>